<dbReference type="FunFam" id="1.10.1670.10:FF:000004">
    <property type="entry name" value="DNA glycosylase/AP lyase ROS1"/>
    <property type="match status" value="1"/>
</dbReference>
<dbReference type="EMBL" id="CM017324">
    <property type="protein sequence ID" value="KAE8038744.1"/>
    <property type="molecule type" value="Genomic_DNA"/>
</dbReference>
<keyword evidence="13" id="KW-1185">Reference proteome</keyword>
<dbReference type="Pfam" id="PF15628">
    <property type="entry name" value="RRM_DME"/>
    <property type="match status" value="1"/>
</dbReference>
<dbReference type="InterPro" id="IPR028925">
    <property type="entry name" value="RRM_DME"/>
</dbReference>
<evidence type="ECO:0000256" key="2">
    <source>
        <dbReference type="ARBA" id="ARBA00004123"/>
    </source>
</evidence>
<dbReference type="InterPro" id="IPR028924">
    <property type="entry name" value="Perm-CXXC"/>
</dbReference>
<accession>A0A660KSH8</accession>
<feature type="compositionally biased region" description="Basic residues" evidence="10">
    <location>
        <begin position="849"/>
        <end position="859"/>
    </location>
</feature>
<dbReference type="InterPro" id="IPR011257">
    <property type="entry name" value="DNA_glycosylase"/>
</dbReference>
<evidence type="ECO:0000256" key="10">
    <source>
        <dbReference type="SAM" id="MobiDB-lite"/>
    </source>
</evidence>
<dbReference type="CDD" id="cd00056">
    <property type="entry name" value="ENDO3c"/>
    <property type="match status" value="1"/>
</dbReference>
<evidence type="ECO:0000256" key="7">
    <source>
        <dbReference type="ARBA" id="ARBA00023014"/>
    </source>
</evidence>
<evidence type="ECO:0000256" key="8">
    <source>
        <dbReference type="ARBA" id="ARBA00023125"/>
    </source>
</evidence>
<feature type="compositionally biased region" description="Polar residues" evidence="10">
    <location>
        <begin position="822"/>
        <end position="831"/>
    </location>
</feature>
<dbReference type="GO" id="GO:0051539">
    <property type="term" value="F:4 iron, 4 sulfur cluster binding"/>
    <property type="evidence" value="ECO:0007669"/>
    <property type="project" value="UniProtKB-KW"/>
</dbReference>
<sequence>MARMNFGGGVSVPQEKEEVQIMGSWIPITPEKPIPARSHPIAVEGRGNWQELAGFSDGYAEEIPNCNGFGQNLNPIGQVVQNGGFYGCDGGGFPERNRVINHIAGSYTQTFNNDDNAAWKNNPLAKFLLIQNSTFLSTANVGMSTSLNMAANRPLIPNTHSPVDRNRKDFASGGLLLNNENQYSRFNPMSNLANEPLIPNMHSQVDGNHRRDSNLGSLLMRSQNQYSGSNSLSNNDILSQIPQHGFPIPYQPHYDLNSTPTEVDAAPSVNNTLQFAPITPDQVNKLDNNQFSATLNITINESLSEEKENETILTSLVNKAPQQHRDELLQSIVESSSAAISTPDKETKDSEKGSNEGIDLNKTPNQKQPRRRKHRPKVITERKPRKTPKPATPKNTKESPTGKRKYVRKNVQKEPATKQGDATREIADLNGGTAAKSCRRVLNFDLEKTGDENQGKVVGQQEELLHRNERAFSLGSDSQAIELCFGNYGLSGTKSAEQMNQWNGLMVEYQSPVTISNLTPSMNQLHSEYGSLRERPATAASLAPVKDLPEYLHLIPRNNEKGYTDPCQNRCRNGYSVLQQQIHAEGLDQVVFQAKTNHEISVKDISQRTPQPVPKFPSDSSAARGSKREHSHPSTNNPMGLSYQSQVYECHRNGHILGKGFTGTCKKTRTESGLLTDISGMPRVIQVEDGSGKVETKRMNDTSVFEFTTKKDHEILNSYFESNRIAERQSEVNKFTTERYNHSLAARHYLPMQQISSELHSHTERMEETYGLNPVHSFPSLVAIEDHNHLPPSPTKQAPELENRQVLQSSNVPLLATVQTSGCAPSRSVSSGRKKVLKNQDASYDTQKPRRGRPPTKKIYPKPIDEIIYQLQGLNLSEGSNKLVRQEQNAVVVYRGDGALVPYAGAEFMKRRKPRPKVDLDPESNRIWNLLMGKEESKGVEGTDKEKEKWWEEERKVFRGRTDSFIARMHLIQGDRRFSRWKGSVVDSVIGVFLTQNVSDHLSSSAFMSLAARFPLKSTSNNMACHNDGINIPFEESEVCIQDDTIRWHEKITSQPIYNGSSMTHKESAEHQIGNETSVIERSLVEAHSQSMEEEVVSQDSFDSSVIQGTGGPRSCSGSNSEEEDFITGCRPSEIHFPTLTNLLQMEKTTFQEFYSLENNCSLVDEIPRFVQKESEYTEHPHEKSRLDGADDFNGTSAFTSSNNPGNQRMQEQVAPSCNHHLHMIPDCGVPEVENFEAPSEESRSPWASTDFVLPKVAESVGKSAVQQNALPWSQETARMDPYITITNHSIYQKSNSHLGPPTVYNQPSCHNHQLNVNKTLQVESQSCTGGVKFAVAQEAEKQNNSMQHVPSVPKPGENSERSSVVNKQIHLENRFAEPNSNEQVHSSGQAFSETIDWDSLRKQVLADGRNEERSKDAQDSLDYEAVRCAKVAEVSNAIKERGMNNMLAERIKEFLDRLVRDHGSIDLEWLRDVPPDKAKDYLLSVRGLGLKSVECVRLLTLHHLAFPVDTNVGRIAVRLGWVPLQPLPESLQLHLLELYPVLESIQKYLWPRLCKLDQRTLYELHYQLITFGKVFCTKSKPNCNACPMRGECRHFASAFASARLALPGPEDKSIVSSSVPIADERNPAVVINPLPLPPPGNMSLKETGYESRKCEPIIEEPATPEQECTEISESDIEDSFYEDPDEIPTIKLNIEEFTVNLQNYMQGNMELQEDDMSKALVALNPEVASIPTPKLKNVSRLRTEHQVYELPDSHPLLEGMDRREPDDPSPYLLAIWTPGETANSIQPPEGSCGSQEPNKLCDEKTCFSCNSLREANAQTVRGTLLIPCRTAMRGSFPLNGTYFQVNEVFADHESSLNPIDVPRAWIWNLRRRTVYFGTSVSTIFKGLTTEGIQFCFWRGFVCVRGFDQKSRAPRPLKARLHFPASKMAKTKTENKR</sequence>
<dbReference type="Proteomes" id="UP000327013">
    <property type="component" value="Chromosome 4"/>
</dbReference>
<evidence type="ECO:0000256" key="3">
    <source>
        <dbReference type="ARBA" id="ARBA00005646"/>
    </source>
</evidence>
<dbReference type="PANTHER" id="PTHR46213:SF24">
    <property type="entry name" value="HHH-GPD DOMAIN-CONTAINING PROTEIN"/>
    <property type="match status" value="1"/>
</dbReference>
<dbReference type="Gene3D" id="1.10.1670.10">
    <property type="entry name" value="Helix-hairpin-Helix base-excision DNA repair enzymes (C-terminal)"/>
    <property type="match status" value="1"/>
</dbReference>
<dbReference type="GO" id="GO:0006284">
    <property type="term" value="P:base-excision repair"/>
    <property type="evidence" value="ECO:0007669"/>
    <property type="project" value="InterPro"/>
</dbReference>
<protein>
    <recommendedName>
        <fullName evidence="11">HhH-GPD domain-containing protein</fullName>
    </recommendedName>
</protein>
<feature type="compositionally biased region" description="Polar residues" evidence="10">
    <location>
        <begin position="1194"/>
        <end position="1210"/>
    </location>
</feature>
<feature type="region of interest" description="Disordered" evidence="10">
    <location>
        <begin position="1341"/>
        <end position="1364"/>
    </location>
</feature>
<keyword evidence="6" id="KW-0408">Iron</keyword>
<feature type="compositionally biased region" description="Basic residues" evidence="10">
    <location>
        <begin position="368"/>
        <end position="388"/>
    </location>
</feature>
<evidence type="ECO:0000256" key="1">
    <source>
        <dbReference type="ARBA" id="ARBA00001966"/>
    </source>
</evidence>
<feature type="compositionally biased region" description="Polar residues" evidence="10">
    <location>
        <begin position="1098"/>
        <end position="1108"/>
    </location>
</feature>
<keyword evidence="8" id="KW-0238">DNA-binding</keyword>
<organism evidence="12 13">
    <name type="scientific">Carpinus fangiana</name>
    <dbReference type="NCBI Taxonomy" id="176857"/>
    <lineage>
        <taxon>Eukaryota</taxon>
        <taxon>Viridiplantae</taxon>
        <taxon>Streptophyta</taxon>
        <taxon>Embryophyta</taxon>
        <taxon>Tracheophyta</taxon>
        <taxon>Spermatophyta</taxon>
        <taxon>Magnoliopsida</taxon>
        <taxon>eudicotyledons</taxon>
        <taxon>Gunneridae</taxon>
        <taxon>Pentapetalae</taxon>
        <taxon>rosids</taxon>
        <taxon>fabids</taxon>
        <taxon>Fagales</taxon>
        <taxon>Betulaceae</taxon>
        <taxon>Carpinus</taxon>
    </lineage>
</organism>
<feature type="compositionally biased region" description="Basic and acidic residues" evidence="10">
    <location>
        <begin position="343"/>
        <end position="354"/>
    </location>
</feature>
<feature type="region of interest" description="Disordered" evidence="10">
    <location>
        <begin position="1095"/>
        <end position="1125"/>
    </location>
</feature>
<evidence type="ECO:0000256" key="9">
    <source>
        <dbReference type="ARBA" id="ARBA00023242"/>
    </source>
</evidence>
<dbReference type="SMART" id="SM00478">
    <property type="entry name" value="ENDO3c"/>
    <property type="match status" value="1"/>
</dbReference>
<feature type="domain" description="HhH-GPD" evidence="11">
    <location>
        <begin position="1413"/>
        <end position="1575"/>
    </location>
</feature>
<gene>
    <name evidence="12" type="ORF">FH972_011221</name>
</gene>
<dbReference type="GO" id="GO:0019104">
    <property type="term" value="F:DNA N-glycosylase activity"/>
    <property type="evidence" value="ECO:0007669"/>
    <property type="project" value="InterPro"/>
</dbReference>
<dbReference type="SMART" id="SM00525">
    <property type="entry name" value="FES"/>
    <property type="match status" value="1"/>
</dbReference>
<feature type="region of interest" description="Disordered" evidence="10">
    <location>
        <begin position="602"/>
        <end position="640"/>
    </location>
</feature>
<dbReference type="GO" id="GO:0003677">
    <property type="term" value="F:DNA binding"/>
    <property type="evidence" value="ECO:0007669"/>
    <property type="project" value="UniProtKB-KW"/>
</dbReference>
<proteinExistence type="inferred from homology"/>
<feature type="compositionally biased region" description="Basic and acidic residues" evidence="10">
    <location>
        <begin position="411"/>
        <end position="427"/>
    </location>
</feature>
<dbReference type="GO" id="GO:0003906">
    <property type="term" value="F:DNA-(apurinic or apyrimidinic site) endonuclease activity"/>
    <property type="evidence" value="ECO:0007669"/>
    <property type="project" value="UniProtKB-ARBA"/>
</dbReference>
<comment type="cofactor">
    <cofactor evidence="1">
        <name>[4Fe-4S] cluster</name>
        <dbReference type="ChEBI" id="CHEBI:49883"/>
    </cofactor>
</comment>
<dbReference type="GO" id="GO:0005634">
    <property type="term" value="C:nucleus"/>
    <property type="evidence" value="ECO:0007669"/>
    <property type="project" value="UniProtKB-SubCell"/>
</dbReference>
<name>A0A660KSH8_9ROSI</name>
<keyword evidence="9" id="KW-0539">Nucleus</keyword>
<keyword evidence="5" id="KW-0479">Metal-binding</keyword>
<keyword evidence="7" id="KW-0411">Iron-sulfur</keyword>
<dbReference type="GO" id="GO:0035514">
    <property type="term" value="F:DNA demethylase activity"/>
    <property type="evidence" value="ECO:0007669"/>
    <property type="project" value="InterPro"/>
</dbReference>
<comment type="subcellular location">
    <subcellularLocation>
        <location evidence="2">Nucleus</location>
    </subcellularLocation>
</comment>
<reference evidence="12 13" key="1">
    <citation type="submission" date="2019-06" db="EMBL/GenBank/DDBJ databases">
        <title>A chromosomal-level reference genome of Carpinus fangiana (Coryloideae, Betulaceae).</title>
        <authorList>
            <person name="Yang X."/>
            <person name="Wang Z."/>
            <person name="Zhang L."/>
            <person name="Hao G."/>
            <person name="Liu J."/>
            <person name="Yang Y."/>
        </authorList>
    </citation>
    <scope>NUCLEOTIDE SEQUENCE [LARGE SCALE GENOMIC DNA]</scope>
    <source>
        <strain evidence="12">Cfa_2016G</strain>
        <tissue evidence="12">Leaf</tissue>
    </source>
</reference>
<dbReference type="PANTHER" id="PTHR46213">
    <property type="entry name" value="TRANSCRIPTIONAL ACTIVATOR DEMETER"/>
    <property type="match status" value="1"/>
</dbReference>
<evidence type="ECO:0000313" key="12">
    <source>
        <dbReference type="EMBL" id="KAE8038744.1"/>
    </source>
</evidence>
<dbReference type="SUPFAM" id="SSF48150">
    <property type="entry name" value="DNA-glycosylase"/>
    <property type="match status" value="1"/>
</dbReference>
<dbReference type="GO" id="GO:0141166">
    <property type="term" value="P:chromosomal 5-methylcytosine DNA demethylation pathway"/>
    <property type="evidence" value="ECO:0007669"/>
    <property type="project" value="InterPro"/>
</dbReference>
<dbReference type="InterPro" id="IPR044811">
    <property type="entry name" value="DME/ROS1"/>
</dbReference>
<keyword evidence="4" id="KW-0004">4Fe-4S</keyword>
<feature type="region of interest" description="Disordered" evidence="10">
    <location>
        <begin position="822"/>
        <end position="859"/>
    </location>
</feature>
<feature type="compositionally biased region" description="Basic and acidic residues" evidence="10">
    <location>
        <begin position="1175"/>
        <end position="1189"/>
    </location>
</feature>
<dbReference type="InterPro" id="IPR003651">
    <property type="entry name" value="Endonuclease3_FeS-loop_motif"/>
</dbReference>
<evidence type="ECO:0000256" key="6">
    <source>
        <dbReference type="ARBA" id="ARBA00023004"/>
    </source>
</evidence>
<dbReference type="InterPro" id="IPR003265">
    <property type="entry name" value="HhH-GPD_domain"/>
</dbReference>
<comment type="similarity">
    <text evidence="3">Belongs to the DNA glycosylase family. DEMETER subfamily.</text>
</comment>
<evidence type="ECO:0000256" key="4">
    <source>
        <dbReference type="ARBA" id="ARBA00022485"/>
    </source>
</evidence>
<evidence type="ECO:0000313" key="13">
    <source>
        <dbReference type="Proteomes" id="UP000327013"/>
    </source>
</evidence>
<dbReference type="GO" id="GO:0046872">
    <property type="term" value="F:metal ion binding"/>
    <property type="evidence" value="ECO:0007669"/>
    <property type="project" value="UniProtKB-KW"/>
</dbReference>
<feature type="region of interest" description="Disordered" evidence="10">
    <location>
        <begin position="1175"/>
        <end position="1210"/>
    </location>
</feature>
<dbReference type="OrthoDB" id="5607at2759"/>
<evidence type="ECO:0000256" key="5">
    <source>
        <dbReference type="ARBA" id="ARBA00022723"/>
    </source>
</evidence>
<dbReference type="InterPro" id="IPR023170">
    <property type="entry name" value="HhH_base_excis_C"/>
</dbReference>
<dbReference type="Pfam" id="PF15629">
    <property type="entry name" value="Perm-CXXC"/>
    <property type="match status" value="1"/>
</dbReference>
<evidence type="ECO:0000259" key="11">
    <source>
        <dbReference type="SMART" id="SM00478"/>
    </source>
</evidence>
<feature type="region of interest" description="Disordered" evidence="10">
    <location>
        <begin position="335"/>
        <end position="428"/>
    </location>
</feature>